<evidence type="ECO:0000313" key="1">
    <source>
        <dbReference type="EMBL" id="CRK86804.1"/>
    </source>
</evidence>
<gene>
    <name evidence="1" type="ORF">CLUMA_CG000635</name>
</gene>
<dbReference type="Proteomes" id="UP000183832">
    <property type="component" value="Unassembled WGS sequence"/>
</dbReference>
<organism evidence="1 2">
    <name type="scientific">Clunio marinus</name>
    <dbReference type="NCBI Taxonomy" id="568069"/>
    <lineage>
        <taxon>Eukaryota</taxon>
        <taxon>Metazoa</taxon>
        <taxon>Ecdysozoa</taxon>
        <taxon>Arthropoda</taxon>
        <taxon>Hexapoda</taxon>
        <taxon>Insecta</taxon>
        <taxon>Pterygota</taxon>
        <taxon>Neoptera</taxon>
        <taxon>Endopterygota</taxon>
        <taxon>Diptera</taxon>
        <taxon>Nematocera</taxon>
        <taxon>Chironomoidea</taxon>
        <taxon>Chironomidae</taxon>
        <taxon>Clunio</taxon>
    </lineage>
</organism>
<reference evidence="1 2" key="1">
    <citation type="submission" date="2015-04" db="EMBL/GenBank/DDBJ databases">
        <authorList>
            <person name="Syromyatnikov M.Y."/>
            <person name="Popov V.N."/>
        </authorList>
    </citation>
    <scope>NUCLEOTIDE SEQUENCE [LARGE SCALE GENOMIC DNA]</scope>
</reference>
<accession>A0A1J1HHB0</accession>
<protein>
    <submittedName>
        <fullName evidence="1">CLUMA_CG000635, isoform A</fullName>
    </submittedName>
</protein>
<dbReference type="AlphaFoldDB" id="A0A1J1HHB0"/>
<dbReference type="EMBL" id="CVRI01000002">
    <property type="protein sequence ID" value="CRK86804.1"/>
    <property type="molecule type" value="Genomic_DNA"/>
</dbReference>
<keyword evidence="2" id="KW-1185">Reference proteome</keyword>
<dbReference type="PROSITE" id="PS51257">
    <property type="entry name" value="PROKAR_LIPOPROTEIN"/>
    <property type="match status" value="1"/>
</dbReference>
<evidence type="ECO:0000313" key="2">
    <source>
        <dbReference type="Proteomes" id="UP000183832"/>
    </source>
</evidence>
<proteinExistence type="predicted"/>
<sequence length="94" mass="11293">MVKKLSFMKELQLMMITISGCDAFHKMKSYWKIYSDHDTARDGRERDESNDGYERRKKFNRRTKYISQQYGVDGFSEMYDVREACKTCCYSIEI</sequence>
<name>A0A1J1HHB0_9DIPT</name>